<proteinExistence type="predicted"/>
<accession>A0ABN2GHM6</accession>
<keyword evidence="2" id="KW-1185">Reference proteome</keyword>
<gene>
    <name evidence="1" type="ORF">GCM10009765_20570</name>
</gene>
<reference evidence="1 2" key="1">
    <citation type="journal article" date="2019" name="Int. J. Syst. Evol. Microbiol.">
        <title>The Global Catalogue of Microorganisms (GCM) 10K type strain sequencing project: providing services to taxonomists for standard genome sequencing and annotation.</title>
        <authorList>
            <consortium name="The Broad Institute Genomics Platform"/>
            <consortium name="The Broad Institute Genome Sequencing Center for Infectious Disease"/>
            <person name="Wu L."/>
            <person name="Ma J."/>
        </authorList>
    </citation>
    <scope>NUCLEOTIDE SEQUENCE [LARGE SCALE GENOMIC DNA]</scope>
    <source>
        <strain evidence="1 2">JCM 14718</strain>
    </source>
</reference>
<sequence>MVDDVVISAHEHVRAGCGPPGVVVPGGRVVCLCGELVDAADGSSFGVSVRGWDEFDDSVDDAYFPVAMMDQSMAGITQEHAIFQAGIATIGPVRDVMAAAPAGWSTAFGAAFVSRYECFS</sequence>
<evidence type="ECO:0000313" key="2">
    <source>
        <dbReference type="Proteomes" id="UP001500618"/>
    </source>
</evidence>
<evidence type="ECO:0000313" key="1">
    <source>
        <dbReference type="EMBL" id="GAA1671059.1"/>
    </source>
</evidence>
<dbReference type="EMBL" id="BAAANY010000008">
    <property type="protein sequence ID" value="GAA1671059.1"/>
    <property type="molecule type" value="Genomic_DNA"/>
</dbReference>
<dbReference type="Proteomes" id="UP001500618">
    <property type="component" value="Unassembled WGS sequence"/>
</dbReference>
<organism evidence="1 2">
    <name type="scientific">Fodinicola feengrottensis</name>
    <dbReference type="NCBI Taxonomy" id="435914"/>
    <lineage>
        <taxon>Bacteria</taxon>
        <taxon>Bacillati</taxon>
        <taxon>Actinomycetota</taxon>
        <taxon>Actinomycetes</taxon>
        <taxon>Mycobacteriales</taxon>
        <taxon>Fodinicola</taxon>
    </lineage>
</organism>
<comment type="caution">
    <text evidence="1">The sequence shown here is derived from an EMBL/GenBank/DDBJ whole genome shotgun (WGS) entry which is preliminary data.</text>
</comment>
<protein>
    <submittedName>
        <fullName evidence="1">Uncharacterized protein</fullName>
    </submittedName>
</protein>
<name>A0ABN2GHM6_9ACTN</name>